<sequence>MSFGSHEGMDQALHDSIMKPCAEKPGERMAFISFKMSAGGVAELIEDDLFNNVTLTKLNMQV</sequence>
<evidence type="ECO:0000313" key="2">
    <source>
        <dbReference type="Proteomes" id="UP000285286"/>
    </source>
</evidence>
<comment type="caution">
    <text evidence="1">The sequence shown here is derived from an EMBL/GenBank/DDBJ whole genome shotgun (WGS) entry which is preliminary data.</text>
</comment>
<gene>
    <name evidence="1" type="ORF">BHU25_13640</name>
</gene>
<name>A0A423DM92_9PSED</name>
<dbReference type="Proteomes" id="UP000285286">
    <property type="component" value="Unassembled WGS sequence"/>
</dbReference>
<dbReference type="AlphaFoldDB" id="A0A423DM92"/>
<dbReference type="EMBL" id="MOAM01000022">
    <property type="protein sequence ID" value="ROL72654.1"/>
    <property type="molecule type" value="Genomic_DNA"/>
</dbReference>
<dbReference type="RefSeq" id="WP_123566249.1">
    <property type="nucleotide sequence ID" value="NZ_MOAM01000022.1"/>
</dbReference>
<accession>A0A423DM92</accession>
<reference evidence="1 2" key="1">
    <citation type="submission" date="2016-10" db="EMBL/GenBank/DDBJ databases">
        <title>Comparative genome analysis of multiple Pseudomonas spp. focuses on biocontrol and plant growth promoting traits.</title>
        <authorList>
            <person name="Tao X.-Y."/>
            <person name="Taylor C.G."/>
        </authorList>
    </citation>
    <scope>NUCLEOTIDE SEQUENCE [LARGE SCALE GENOMIC DNA]</scope>
    <source>
        <strain evidence="1 2">15D11</strain>
    </source>
</reference>
<organism evidence="1 2">
    <name type="scientific">Pseudomonas vranovensis</name>
    <dbReference type="NCBI Taxonomy" id="321661"/>
    <lineage>
        <taxon>Bacteria</taxon>
        <taxon>Pseudomonadati</taxon>
        <taxon>Pseudomonadota</taxon>
        <taxon>Gammaproteobacteria</taxon>
        <taxon>Pseudomonadales</taxon>
        <taxon>Pseudomonadaceae</taxon>
        <taxon>Pseudomonas</taxon>
    </lineage>
</organism>
<evidence type="ECO:0000313" key="1">
    <source>
        <dbReference type="EMBL" id="ROL72654.1"/>
    </source>
</evidence>
<keyword evidence="2" id="KW-1185">Reference proteome</keyword>
<proteinExistence type="predicted"/>
<protein>
    <submittedName>
        <fullName evidence="1">Uncharacterized protein</fullName>
    </submittedName>
</protein>